<name>A0A3D3RHW0_9PLAN</name>
<evidence type="ECO:0008006" key="3">
    <source>
        <dbReference type="Google" id="ProtNLM"/>
    </source>
</evidence>
<evidence type="ECO:0000313" key="1">
    <source>
        <dbReference type="EMBL" id="HCO27627.1"/>
    </source>
</evidence>
<sequence length="262" mass="29416">MHVLIIGDLTPEMDSISTSVREICSEAQILEISRMELIGTVNINPDLIIVCQNWPDEFGPHILDDLVSRFPLSRFVCCYGVWCESDGRTRATWPFSIRVPARSAASRIQRELEIIEVDAQVFPLTAGRDEIFLWESSILPLRLDGQGNAPRISVISGDRQYRSMLEDQLRNWGCEIVTASHQNTADVIVYDLDPWDTVLDQLIARIEPAPLIGMMGLAHPEIITAAKLWGVRKVVTKLAPEAELFHAIRCIGGIKENLPEEC</sequence>
<reference evidence="1 2" key="1">
    <citation type="journal article" date="2018" name="Nat. Biotechnol.">
        <title>A standardized bacterial taxonomy based on genome phylogeny substantially revises the tree of life.</title>
        <authorList>
            <person name="Parks D.H."/>
            <person name="Chuvochina M."/>
            <person name="Waite D.W."/>
            <person name="Rinke C."/>
            <person name="Skarshewski A."/>
            <person name="Chaumeil P.A."/>
            <person name="Hugenholtz P."/>
        </authorList>
    </citation>
    <scope>NUCLEOTIDE SEQUENCE [LARGE SCALE GENOMIC DNA]</scope>
    <source>
        <strain evidence="1">UBA9375</strain>
    </source>
</reference>
<dbReference type="AlphaFoldDB" id="A0A3D3RHW0"/>
<comment type="caution">
    <text evidence="1">The sequence shown here is derived from an EMBL/GenBank/DDBJ whole genome shotgun (WGS) entry which is preliminary data.</text>
</comment>
<dbReference type="Proteomes" id="UP000263642">
    <property type="component" value="Unassembled WGS sequence"/>
</dbReference>
<proteinExistence type="predicted"/>
<protein>
    <recommendedName>
        <fullName evidence="3">Response regulatory domain-containing protein</fullName>
    </recommendedName>
</protein>
<dbReference type="InterPro" id="IPR011006">
    <property type="entry name" value="CheY-like_superfamily"/>
</dbReference>
<organism evidence="1 2">
    <name type="scientific">Gimesia maris</name>
    <dbReference type="NCBI Taxonomy" id="122"/>
    <lineage>
        <taxon>Bacteria</taxon>
        <taxon>Pseudomonadati</taxon>
        <taxon>Planctomycetota</taxon>
        <taxon>Planctomycetia</taxon>
        <taxon>Planctomycetales</taxon>
        <taxon>Planctomycetaceae</taxon>
        <taxon>Gimesia</taxon>
    </lineage>
</organism>
<evidence type="ECO:0000313" key="2">
    <source>
        <dbReference type="Proteomes" id="UP000263642"/>
    </source>
</evidence>
<dbReference type="Gene3D" id="3.40.50.2300">
    <property type="match status" value="1"/>
</dbReference>
<gene>
    <name evidence="1" type="ORF">DIT97_33225</name>
</gene>
<dbReference type="SUPFAM" id="SSF52172">
    <property type="entry name" value="CheY-like"/>
    <property type="match status" value="1"/>
</dbReference>
<accession>A0A3D3RHW0</accession>
<dbReference type="RefSeq" id="WP_339686186.1">
    <property type="nucleotide sequence ID" value="NZ_CAXBMG010000026.1"/>
</dbReference>
<dbReference type="EMBL" id="DQAY01000202">
    <property type="protein sequence ID" value="HCO27627.1"/>
    <property type="molecule type" value="Genomic_DNA"/>
</dbReference>